<dbReference type="InParanoid" id="E4X745"/>
<dbReference type="PROSITE" id="PS50102">
    <property type="entry name" value="RRM"/>
    <property type="match status" value="1"/>
</dbReference>
<evidence type="ECO:0000313" key="4">
    <source>
        <dbReference type="Proteomes" id="UP000001307"/>
    </source>
</evidence>
<gene>
    <name evidence="3" type="ORF">GSOID_T00003260001</name>
</gene>
<feature type="domain" description="RRM" evidence="2">
    <location>
        <begin position="1"/>
        <end position="80"/>
    </location>
</feature>
<keyword evidence="4" id="KW-1185">Reference proteome</keyword>
<name>E4X745_OIKDI</name>
<dbReference type="AlphaFoldDB" id="E4X745"/>
<dbReference type="SUPFAM" id="SSF54928">
    <property type="entry name" value="RNA-binding domain, RBD"/>
    <property type="match status" value="1"/>
</dbReference>
<protein>
    <recommendedName>
        <fullName evidence="2">RRM domain-containing protein</fullName>
    </recommendedName>
</protein>
<sequence length="87" mass="9540">MPPDITESKVWELFGPFGAVNSIQITRRECEPSNPNEIAILFVSGTVQMPVYHDALAAICALQGTEISKGYKLRLEFQLPAMNGNSS</sequence>
<evidence type="ECO:0000313" key="3">
    <source>
        <dbReference type="EMBL" id="CBY07899.1"/>
    </source>
</evidence>
<dbReference type="GO" id="GO:0003723">
    <property type="term" value="F:RNA binding"/>
    <property type="evidence" value="ECO:0007669"/>
    <property type="project" value="UniProtKB-UniRule"/>
</dbReference>
<evidence type="ECO:0000259" key="2">
    <source>
        <dbReference type="PROSITE" id="PS50102"/>
    </source>
</evidence>
<dbReference type="InterPro" id="IPR000504">
    <property type="entry name" value="RRM_dom"/>
</dbReference>
<reference evidence="3" key="1">
    <citation type="journal article" date="2010" name="Science">
        <title>Plasticity of animal genome architecture unmasked by rapid evolution of a pelagic tunicate.</title>
        <authorList>
            <person name="Denoeud F."/>
            <person name="Henriet S."/>
            <person name="Mungpakdee S."/>
            <person name="Aury J.M."/>
            <person name="Da Silva C."/>
            <person name="Brinkmann H."/>
            <person name="Mikhaleva J."/>
            <person name="Olsen L.C."/>
            <person name="Jubin C."/>
            <person name="Canestro C."/>
            <person name="Bouquet J.M."/>
            <person name="Danks G."/>
            <person name="Poulain J."/>
            <person name="Campsteijn C."/>
            <person name="Adamski M."/>
            <person name="Cross I."/>
            <person name="Yadetie F."/>
            <person name="Muffato M."/>
            <person name="Louis A."/>
            <person name="Butcher S."/>
            <person name="Tsagkogeorga G."/>
            <person name="Konrad A."/>
            <person name="Singh S."/>
            <person name="Jensen M.F."/>
            <person name="Cong E.H."/>
            <person name="Eikeseth-Otteraa H."/>
            <person name="Noel B."/>
            <person name="Anthouard V."/>
            <person name="Porcel B.M."/>
            <person name="Kachouri-Lafond R."/>
            <person name="Nishino A."/>
            <person name="Ugolini M."/>
            <person name="Chourrout P."/>
            <person name="Nishida H."/>
            <person name="Aasland R."/>
            <person name="Huzurbazar S."/>
            <person name="Westhof E."/>
            <person name="Delsuc F."/>
            <person name="Lehrach H."/>
            <person name="Reinhardt R."/>
            <person name="Weissenbach J."/>
            <person name="Roy S.W."/>
            <person name="Artiguenave F."/>
            <person name="Postlethwait J.H."/>
            <person name="Manak J.R."/>
            <person name="Thompson E.M."/>
            <person name="Jaillon O."/>
            <person name="Du Pasquier L."/>
            <person name="Boudinot P."/>
            <person name="Liberles D.A."/>
            <person name="Volff J.N."/>
            <person name="Philippe H."/>
            <person name="Lenhard B."/>
            <person name="Roest Crollius H."/>
            <person name="Wincker P."/>
            <person name="Chourrout D."/>
        </authorList>
    </citation>
    <scope>NUCLEOTIDE SEQUENCE [LARGE SCALE GENOMIC DNA]</scope>
</reference>
<accession>E4X745</accession>
<evidence type="ECO:0000256" key="1">
    <source>
        <dbReference type="PROSITE-ProRule" id="PRU00176"/>
    </source>
</evidence>
<dbReference type="Gene3D" id="3.30.70.330">
    <property type="match status" value="1"/>
</dbReference>
<dbReference type="Pfam" id="PF00076">
    <property type="entry name" value="RRM_1"/>
    <property type="match status" value="1"/>
</dbReference>
<dbReference type="InterPro" id="IPR012677">
    <property type="entry name" value="Nucleotide-bd_a/b_plait_sf"/>
</dbReference>
<keyword evidence="1" id="KW-0694">RNA-binding</keyword>
<proteinExistence type="predicted"/>
<dbReference type="EMBL" id="FN653027">
    <property type="protein sequence ID" value="CBY07899.1"/>
    <property type="molecule type" value="Genomic_DNA"/>
</dbReference>
<dbReference type="Proteomes" id="UP000001307">
    <property type="component" value="Unassembled WGS sequence"/>
</dbReference>
<dbReference type="OrthoDB" id="266020at2759"/>
<organism evidence="3">
    <name type="scientific">Oikopleura dioica</name>
    <name type="common">Tunicate</name>
    <dbReference type="NCBI Taxonomy" id="34765"/>
    <lineage>
        <taxon>Eukaryota</taxon>
        <taxon>Metazoa</taxon>
        <taxon>Chordata</taxon>
        <taxon>Tunicata</taxon>
        <taxon>Appendicularia</taxon>
        <taxon>Copelata</taxon>
        <taxon>Oikopleuridae</taxon>
        <taxon>Oikopleura</taxon>
    </lineage>
</organism>
<dbReference type="InterPro" id="IPR035979">
    <property type="entry name" value="RBD_domain_sf"/>
</dbReference>